<dbReference type="InParanoid" id="A0A165FCF7"/>
<dbReference type="RefSeq" id="XP_040766499.1">
    <property type="nucleotide sequence ID" value="XM_040904136.1"/>
</dbReference>
<dbReference type="GeneID" id="63821166"/>
<evidence type="ECO:0000313" key="3">
    <source>
        <dbReference type="EMBL" id="KZT08759.1"/>
    </source>
</evidence>
<sequence>SALIFFEYIVTFSEEVRVIWGARFTTVSVIFAFNRYLLMIQGISFALDLVWWHTPLVIILVARICPVVSDLIVLLVTWYKTSGLAIQARRLRLRAKIATLLMRDGEYVWPFECT</sequence>
<dbReference type="InterPro" id="IPR045340">
    <property type="entry name" value="DUF6533"/>
</dbReference>
<dbReference type="Pfam" id="PF20151">
    <property type="entry name" value="DUF6533"/>
    <property type="match status" value="1"/>
</dbReference>
<evidence type="ECO:0000313" key="4">
    <source>
        <dbReference type="Proteomes" id="UP000076871"/>
    </source>
</evidence>
<proteinExistence type="predicted"/>
<reference evidence="3 4" key="1">
    <citation type="journal article" date="2016" name="Mol. Biol. Evol.">
        <title>Comparative Genomics of Early-Diverging Mushroom-Forming Fungi Provides Insights into the Origins of Lignocellulose Decay Capabilities.</title>
        <authorList>
            <person name="Nagy L.G."/>
            <person name="Riley R."/>
            <person name="Tritt A."/>
            <person name="Adam C."/>
            <person name="Daum C."/>
            <person name="Floudas D."/>
            <person name="Sun H."/>
            <person name="Yadav J.S."/>
            <person name="Pangilinan J."/>
            <person name="Larsson K.H."/>
            <person name="Matsuura K."/>
            <person name="Barry K."/>
            <person name="Labutti K."/>
            <person name="Kuo R."/>
            <person name="Ohm R.A."/>
            <person name="Bhattacharya S.S."/>
            <person name="Shirouzu T."/>
            <person name="Yoshinaga Y."/>
            <person name="Martin F.M."/>
            <person name="Grigoriev I.V."/>
            <person name="Hibbett D.S."/>
        </authorList>
    </citation>
    <scope>NUCLEOTIDE SEQUENCE [LARGE SCALE GENOMIC DNA]</scope>
    <source>
        <strain evidence="3 4">93-53</strain>
    </source>
</reference>
<organism evidence="3 4">
    <name type="scientific">Laetiporus sulphureus 93-53</name>
    <dbReference type="NCBI Taxonomy" id="1314785"/>
    <lineage>
        <taxon>Eukaryota</taxon>
        <taxon>Fungi</taxon>
        <taxon>Dikarya</taxon>
        <taxon>Basidiomycota</taxon>
        <taxon>Agaricomycotina</taxon>
        <taxon>Agaricomycetes</taxon>
        <taxon>Polyporales</taxon>
        <taxon>Laetiporus</taxon>
    </lineage>
</organism>
<feature type="domain" description="DUF6533" evidence="2">
    <location>
        <begin position="2"/>
        <end position="39"/>
    </location>
</feature>
<gene>
    <name evidence="3" type="ORF">LAESUDRAFT_648827</name>
</gene>
<accession>A0A165FCF7</accession>
<dbReference type="EMBL" id="KV427614">
    <property type="protein sequence ID" value="KZT08759.1"/>
    <property type="molecule type" value="Genomic_DNA"/>
</dbReference>
<keyword evidence="4" id="KW-1185">Reference proteome</keyword>
<keyword evidence="1" id="KW-1133">Transmembrane helix</keyword>
<feature type="transmembrane region" description="Helical" evidence="1">
    <location>
        <begin position="50"/>
        <end position="79"/>
    </location>
</feature>
<protein>
    <recommendedName>
        <fullName evidence="2">DUF6533 domain-containing protein</fullName>
    </recommendedName>
</protein>
<dbReference type="Proteomes" id="UP000076871">
    <property type="component" value="Unassembled WGS sequence"/>
</dbReference>
<evidence type="ECO:0000259" key="2">
    <source>
        <dbReference type="Pfam" id="PF20151"/>
    </source>
</evidence>
<evidence type="ECO:0000256" key="1">
    <source>
        <dbReference type="SAM" id="Phobius"/>
    </source>
</evidence>
<feature type="non-terminal residue" evidence="3">
    <location>
        <position position="1"/>
    </location>
</feature>
<keyword evidence="1" id="KW-0812">Transmembrane</keyword>
<keyword evidence="1" id="KW-0472">Membrane</keyword>
<dbReference type="OrthoDB" id="3354157at2759"/>
<dbReference type="AlphaFoldDB" id="A0A165FCF7"/>
<name>A0A165FCF7_9APHY</name>
<feature type="transmembrane region" description="Helical" evidence="1">
    <location>
        <begin position="20"/>
        <end position="38"/>
    </location>
</feature>